<evidence type="ECO:0000313" key="8">
    <source>
        <dbReference type="EMBL" id="EMD16117.1"/>
    </source>
</evidence>
<dbReference type="SUPFAM" id="SSF102114">
    <property type="entry name" value="Radical SAM enzymes"/>
    <property type="match status" value="1"/>
</dbReference>
<dbReference type="AlphaFoldDB" id="M2P766"/>
<comment type="cofactor">
    <cofactor evidence="1">
        <name>[4Fe-4S] cluster</name>
        <dbReference type="ChEBI" id="CHEBI:49883"/>
    </cofactor>
</comment>
<dbReference type="EMBL" id="AGEJ01000024">
    <property type="protein sequence ID" value="EMD16117.1"/>
    <property type="molecule type" value="Genomic_DNA"/>
</dbReference>
<dbReference type="Pfam" id="PF13186">
    <property type="entry name" value="SPASM"/>
    <property type="match status" value="1"/>
</dbReference>
<name>M2P766_9FIRM</name>
<dbReference type="PANTHER" id="PTHR43273">
    <property type="entry name" value="ANAEROBIC SULFATASE-MATURATING ENZYME HOMOLOG ASLB-RELATED"/>
    <property type="match status" value="1"/>
</dbReference>
<evidence type="ECO:0000256" key="2">
    <source>
        <dbReference type="ARBA" id="ARBA00022691"/>
    </source>
</evidence>
<evidence type="ECO:0000256" key="3">
    <source>
        <dbReference type="ARBA" id="ARBA00022723"/>
    </source>
</evidence>
<dbReference type="InterPro" id="IPR058240">
    <property type="entry name" value="rSAM_sf"/>
</dbReference>
<dbReference type="SFLD" id="SFLDG01384">
    <property type="entry name" value="thioether_bond_formation_requi"/>
    <property type="match status" value="1"/>
</dbReference>
<dbReference type="SFLD" id="SFLDG01386">
    <property type="entry name" value="main_SPASM_domain-containing"/>
    <property type="match status" value="1"/>
</dbReference>
<keyword evidence="2" id="KW-0949">S-adenosyl-L-methionine</keyword>
<dbReference type="NCBIfam" id="TIGR04085">
    <property type="entry name" value="rSAM_more_4Fe4S"/>
    <property type="match status" value="1"/>
</dbReference>
<evidence type="ECO:0000256" key="4">
    <source>
        <dbReference type="ARBA" id="ARBA00023004"/>
    </source>
</evidence>
<accession>M2P766</accession>
<evidence type="ECO:0000256" key="6">
    <source>
        <dbReference type="ARBA" id="ARBA00023601"/>
    </source>
</evidence>
<evidence type="ECO:0000259" key="7">
    <source>
        <dbReference type="PROSITE" id="PS51918"/>
    </source>
</evidence>
<dbReference type="Pfam" id="PF04055">
    <property type="entry name" value="Radical_SAM"/>
    <property type="match status" value="1"/>
</dbReference>
<dbReference type="BioCyc" id="ECAT999415-HMP:GTTI-1575-MONOMER"/>
<dbReference type="GO" id="GO:0046872">
    <property type="term" value="F:metal ion binding"/>
    <property type="evidence" value="ECO:0007669"/>
    <property type="project" value="UniProtKB-KW"/>
</dbReference>
<dbReference type="RefSeq" id="WP_004803700.1">
    <property type="nucleotide sequence ID" value="NZ_KB446649.1"/>
</dbReference>
<dbReference type="InterPro" id="IPR023867">
    <property type="entry name" value="Sulphatase_maturase_rSAM"/>
</dbReference>
<organism evidence="8 9">
    <name type="scientific">Eggerthia catenaformis OT 569 = DSM 20559</name>
    <dbReference type="NCBI Taxonomy" id="999415"/>
    <lineage>
        <taxon>Bacteria</taxon>
        <taxon>Bacillati</taxon>
        <taxon>Bacillota</taxon>
        <taxon>Erysipelotrichia</taxon>
        <taxon>Erysipelotrichales</taxon>
        <taxon>Coprobacillaceae</taxon>
        <taxon>Eggerthia</taxon>
    </lineage>
</organism>
<dbReference type="OrthoDB" id="9808591at2"/>
<dbReference type="InterPro" id="IPR013785">
    <property type="entry name" value="Aldolase_TIM"/>
</dbReference>
<dbReference type="PANTHER" id="PTHR43273:SF3">
    <property type="entry name" value="ANAEROBIC SULFATASE-MATURATING ENZYME HOMOLOG ASLB-RELATED"/>
    <property type="match status" value="1"/>
</dbReference>
<dbReference type="SFLD" id="SFLDS00029">
    <property type="entry name" value="Radical_SAM"/>
    <property type="match status" value="1"/>
</dbReference>
<dbReference type="Proteomes" id="UP000011758">
    <property type="component" value="Unassembled WGS sequence"/>
</dbReference>
<dbReference type="STRING" id="999415.HMPREF9943_01520"/>
<protein>
    <submittedName>
        <fullName evidence="8">Anaerobic sulfatase maturase</fullName>
    </submittedName>
</protein>
<keyword evidence="5" id="KW-0411">Iron-sulfur</keyword>
<dbReference type="GO" id="GO:0051536">
    <property type="term" value="F:iron-sulfur cluster binding"/>
    <property type="evidence" value="ECO:0007669"/>
    <property type="project" value="UniProtKB-KW"/>
</dbReference>
<sequence length="359" mass="41719">MEQISLLIKPASSLCNMNCRYCFYADVTSHRHSLSPGIMNNKVMISIIEKGLSFGIVHFAFQGGEPTFAGLNFFKNFITEVNKRKSNQKISYAIQTNGTLLDEEWLRFFKNNDFLIGVSIDGTKACHDSLRSIGNKPTFDRIINNIHLMKKFGLRINILTVITPLLTDSVEEIYTFYKKEGFSHIQFIPCLPDLNQLSNNFSLSPYKFYEFYKKLFNLWYQDYLKGKYVSISLFEDLIMIFSGRMPRTCGMLGSCQIQYIIESDGNVYPCDFYALDCYRMGNILTDELDTMREGETAQEFIRKPESLDNICLKCRFVNICQGNCKRMKSILIDKDYCGYQMFLEETYQIFYTIAKELSY</sequence>
<evidence type="ECO:0000256" key="1">
    <source>
        <dbReference type="ARBA" id="ARBA00001966"/>
    </source>
</evidence>
<feature type="domain" description="Radical SAM core" evidence="7">
    <location>
        <begin position="1"/>
        <end position="221"/>
    </location>
</feature>
<comment type="caution">
    <text evidence="8">The sequence shown here is derived from an EMBL/GenBank/DDBJ whole genome shotgun (WGS) entry which is preliminary data.</text>
</comment>
<gene>
    <name evidence="8" type="ORF">HMPREF9943_01520</name>
</gene>
<proteinExistence type="inferred from homology"/>
<keyword evidence="4" id="KW-0408">Iron</keyword>
<comment type="similarity">
    <text evidence="6">Belongs to the radical SAM superfamily. Anaerobic sulfatase-maturating enzyme family.</text>
</comment>
<dbReference type="eggNOG" id="COG0641">
    <property type="taxonomic scope" value="Bacteria"/>
</dbReference>
<dbReference type="SFLD" id="SFLDF00289">
    <property type="entry name" value="anaerobic_Cys-type_sulfatase-m"/>
    <property type="match status" value="1"/>
</dbReference>
<evidence type="ECO:0000313" key="9">
    <source>
        <dbReference type="Proteomes" id="UP000011758"/>
    </source>
</evidence>
<dbReference type="InterPro" id="IPR023885">
    <property type="entry name" value="4Fe4S-binding_SPASM_dom"/>
</dbReference>
<dbReference type="SFLD" id="SFLDG01067">
    <property type="entry name" value="SPASM/twitch_domain_containing"/>
    <property type="match status" value="1"/>
</dbReference>
<dbReference type="InterPro" id="IPR034485">
    <property type="entry name" value="Anaerobic_Cys-type_sulfatase-m"/>
</dbReference>
<dbReference type="InterPro" id="IPR007197">
    <property type="entry name" value="rSAM"/>
</dbReference>
<evidence type="ECO:0000256" key="5">
    <source>
        <dbReference type="ARBA" id="ARBA00023014"/>
    </source>
</evidence>
<dbReference type="GO" id="GO:0016491">
    <property type="term" value="F:oxidoreductase activity"/>
    <property type="evidence" value="ECO:0007669"/>
    <property type="project" value="InterPro"/>
</dbReference>
<dbReference type="CDD" id="cd01335">
    <property type="entry name" value="Radical_SAM"/>
    <property type="match status" value="1"/>
</dbReference>
<keyword evidence="9" id="KW-1185">Reference proteome</keyword>
<dbReference type="SFLD" id="SFLDG01072">
    <property type="entry name" value="dehydrogenase_like"/>
    <property type="match status" value="1"/>
</dbReference>
<reference evidence="8 9" key="1">
    <citation type="submission" date="2013-02" db="EMBL/GenBank/DDBJ databases">
        <title>The Genome Sequence of Lactobacillus catenaformis F0143.</title>
        <authorList>
            <consortium name="The Broad Institute Genome Sequencing Platform"/>
            <person name="Earl A."/>
            <person name="Ward D."/>
            <person name="Feldgarden M."/>
            <person name="Gevers D."/>
            <person name="Izard J."/>
            <person name="Blanton J.M."/>
            <person name="Mathney J."/>
            <person name="Dewhirst F.E."/>
            <person name="Young S.K."/>
            <person name="Zeng Q."/>
            <person name="Gargeya S."/>
            <person name="Fitzgerald M."/>
            <person name="Haas B."/>
            <person name="Abouelleil A."/>
            <person name="Alvarado L."/>
            <person name="Arachchi H.M."/>
            <person name="Berlin A."/>
            <person name="Chapman S.B."/>
            <person name="Gearin G."/>
            <person name="Goldberg J."/>
            <person name="Griggs A."/>
            <person name="Gujja S."/>
            <person name="Hansen M."/>
            <person name="Heiman D."/>
            <person name="Howarth C."/>
            <person name="Larimer J."/>
            <person name="Lui A."/>
            <person name="MacDonald P.J.P."/>
            <person name="McCowen C."/>
            <person name="Montmayeur A."/>
            <person name="Murphy C."/>
            <person name="Neiman D."/>
            <person name="Pearson M."/>
            <person name="Priest M."/>
            <person name="Roberts A."/>
            <person name="Saif S."/>
            <person name="Shea T."/>
            <person name="Sisk P."/>
            <person name="Stolte C."/>
            <person name="Sykes S."/>
            <person name="Wortman J."/>
            <person name="Nusbaum C."/>
            <person name="Birren B."/>
        </authorList>
    </citation>
    <scope>NUCLEOTIDE SEQUENCE [LARGE SCALE GENOMIC DNA]</scope>
    <source>
        <strain evidence="8 9">OT 569</strain>
    </source>
</reference>
<dbReference type="PROSITE" id="PS51918">
    <property type="entry name" value="RADICAL_SAM"/>
    <property type="match status" value="1"/>
</dbReference>
<keyword evidence="3" id="KW-0479">Metal-binding</keyword>
<dbReference type="Gene3D" id="3.20.20.70">
    <property type="entry name" value="Aldolase class I"/>
    <property type="match status" value="1"/>
</dbReference>